<dbReference type="OrthoDB" id="7290636at2759"/>
<dbReference type="EMBL" id="LR824029">
    <property type="protein sequence ID" value="CAD0206061.1"/>
    <property type="molecule type" value="Genomic_DNA"/>
</dbReference>
<proteinExistence type="predicted"/>
<keyword evidence="3" id="KW-1185">Reference proteome</keyword>
<feature type="compositionally biased region" description="Basic and acidic residues" evidence="1">
    <location>
        <begin position="75"/>
        <end position="89"/>
    </location>
</feature>
<feature type="compositionally biased region" description="Basic and acidic residues" evidence="1">
    <location>
        <begin position="48"/>
        <end position="59"/>
    </location>
</feature>
<protein>
    <submittedName>
        <fullName evidence="2">Uncharacterized protein</fullName>
    </submittedName>
</protein>
<organism evidence="2 3">
    <name type="scientific">Chrysodeixis includens</name>
    <name type="common">Soybean looper</name>
    <name type="synonym">Pseudoplusia includens</name>
    <dbReference type="NCBI Taxonomy" id="689277"/>
    <lineage>
        <taxon>Eukaryota</taxon>
        <taxon>Metazoa</taxon>
        <taxon>Ecdysozoa</taxon>
        <taxon>Arthropoda</taxon>
        <taxon>Hexapoda</taxon>
        <taxon>Insecta</taxon>
        <taxon>Pterygota</taxon>
        <taxon>Neoptera</taxon>
        <taxon>Endopterygota</taxon>
        <taxon>Lepidoptera</taxon>
        <taxon>Glossata</taxon>
        <taxon>Ditrysia</taxon>
        <taxon>Noctuoidea</taxon>
        <taxon>Noctuidae</taxon>
        <taxon>Plusiinae</taxon>
        <taxon>Chrysodeixis</taxon>
    </lineage>
</organism>
<name>A0A9N8Q045_CHRIL</name>
<gene>
    <name evidence="2" type="ORF">CINC_LOCUS8357</name>
</gene>
<feature type="region of interest" description="Disordered" evidence="1">
    <location>
        <begin position="48"/>
        <end position="90"/>
    </location>
</feature>
<dbReference type="AlphaFoldDB" id="A0A9N8Q045"/>
<evidence type="ECO:0000313" key="3">
    <source>
        <dbReference type="Proteomes" id="UP001154114"/>
    </source>
</evidence>
<sequence>MLRQGNTDFPTKRVFIDKNGFRHFWTGFLTPSESLRKTDGLKDYTGIKKPILRDGGDEETKTEDDATTVTVEETTTEKAEDDSEKKDPDPEIIEEALTAADEITTAIADIVTTPTADLTTTGYPVFRAEEIATAAPLPENTVAPYDPGTTVYPHNSLSVTKRIRTVAKTTFFCPYLGTIRREARRDNSAGHPHDVNLNYERLFPARRKYVDSPVVHIDPDLDFFKK</sequence>
<reference evidence="2" key="1">
    <citation type="submission" date="2021-12" db="EMBL/GenBank/DDBJ databases">
        <authorList>
            <person name="King R."/>
        </authorList>
    </citation>
    <scope>NUCLEOTIDE SEQUENCE</scope>
</reference>
<dbReference type="Proteomes" id="UP001154114">
    <property type="component" value="Chromosome 26"/>
</dbReference>
<evidence type="ECO:0000256" key="1">
    <source>
        <dbReference type="SAM" id="MobiDB-lite"/>
    </source>
</evidence>
<accession>A0A9N8Q045</accession>
<evidence type="ECO:0000313" key="2">
    <source>
        <dbReference type="EMBL" id="CAD0206061.1"/>
    </source>
</evidence>